<comment type="caution">
    <text evidence="2">The sequence shown here is derived from an EMBL/GenBank/DDBJ whole genome shotgun (WGS) entry which is preliminary data.</text>
</comment>
<accession>A0A9P7MWC7</accession>
<dbReference type="EMBL" id="SRPS01000048">
    <property type="protein sequence ID" value="KAG5972261.1"/>
    <property type="molecule type" value="Genomic_DNA"/>
</dbReference>
<dbReference type="AlphaFoldDB" id="A0A9P7MWC7"/>
<name>A0A9P7MWC7_9HYPO</name>
<evidence type="ECO:0000313" key="3">
    <source>
        <dbReference type="Proteomes" id="UP000784919"/>
    </source>
</evidence>
<sequence>MIFIDFLLPLPKKIWELSAERAGRTLRLYEIWLPDEERIIRARDVKFDESDSPTPLPSADNLYIAGLVDPSFEEEGRRIIGVPTAEIMSTRPPPVPQQRGGTSPSIEDSTDKHVTSETSKPLPSPPLPPTQSFFPSPSPTPSQDSAVNQCRILRNDSVIPGSFLDDEAFGDDFDSPEDETPSAQLIREASQSRRSQRSVPTSPQGLS</sequence>
<feature type="region of interest" description="Disordered" evidence="1">
    <location>
        <begin position="82"/>
        <end position="207"/>
    </location>
</feature>
<evidence type="ECO:0000256" key="1">
    <source>
        <dbReference type="SAM" id="MobiDB-lite"/>
    </source>
</evidence>
<feature type="compositionally biased region" description="Acidic residues" evidence="1">
    <location>
        <begin position="164"/>
        <end position="180"/>
    </location>
</feature>
<protein>
    <submittedName>
        <fullName evidence="2">Uncharacterized protein</fullName>
    </submittedName>
</protein>
<organism evidence="2 3">
    <name type="scientific">Claviceps arundinis</name>
    <dbReference type="NCBI Taxonomy" id="1623583"/>
    <lineage>
        <taxon>Eukaryota</taxon>
        <taxon>Fungi</taxon>
        <taxon>Dikarya</taxon>
        <taxon>Ascomycota</taxon>
        <taxon>Pezizomycotina</taxon>
        <taxon>Sordariomycetes</taxon>
        <taxon>Hypocreomycetidae</taxon>
        <taxon>Hypocreales</taxon>
        <taxon>Clavicipitaceae</taxon>
        <taxon>Claviceps</taxon>
    </lineage>
</organism>
<gene>
    <name evidence="2" type="ORF">E4U56_006146</name>
</gene>
<evidence type="ECO:0000313" key="2">
    <source>
        <dbReference type="EMBL" id="KAG5972261.1"/>
    </source>
</evidence>
<dbReference type="Proteomes" id="UP000784919">
    <property type="component" value="Unassembled WGS sequence"/>
</dbReference>
<proteinExistence type="predicted"/>
<reference evidence="2" key="1">
    <citation type="journal article" date="2020" name="bioRxiv">
        <title>Whole genome comparisons of ergot fungi reveals the divergence and evolution of species within the genus Claviceps are the result of varying mechanisms driving genome evolution and host range expansion.</title>
        <authorList>
            <person name="Wyka S.A."/>
            <person name="Mondo S.J."/>
            <person name="Liu M."/>
            <person name="Dettman J."/>
            <person name="Nalam V."/>
            <person name="Broders K.D."/>
        </authorList>
    </citation>
    <scope>NUCLEOTIDE SEQUENCE</scope>
    <source>
        <strain evidence="2">CCC 1102</strain>
    </source>
</reference>